<dbReference type="AlphaFoldDB" id="A0A1I3QV42"/>
<organism evidence="1 2">
    <name type="scientific">Nocardioides psychrotolerans</name>
    <dbReference type="NCBI Taxonomy" id="1005945"/>
    <lineage>
        <taxon>Bacteria</taxon>
        <taxon>Bacillati</taxon>
        <taxon>Actinomycetota</taxon>
        <taxon>Actinomycetes</taxon>
        <taxon>Propionibacteriales</taxon>
        <taxon>Nocardioidaceae</taxon>
        <taxon>Nocardioides</taxon>
    </lineage>
</organism>
<keyword evidence="2" id="KW-1185">Reference proteome</keyword>
<name>A0A1I3QV42_9ACTN</name>
<proteinExistence type="predicted"/>
<dbReference type="STRING" id="1005945.SAMN05216561_12814"/>
<evidence type="ECO:0000313" key="2">
    <source>
        <dbReference type="Proteomes" id="UP000198649"/>
    </source>
</evidence>
<evidence type="ECO:0000313" key="1">
    <source>
        <dbReference type="EMBL" id="SFJ38133.1"/>
    </source>
</evidence>
<evidence type="ECO:0008006" key="3">
    <source>
        <dbReference type="Google" id="ProtNLM"/>
    </source>
</evidence>
<gene>
    <name evidence="1" type="ORF">SAMN05216561_12814</name>
</gene>
<accession>A0A1I3QV42</accession>
<dbReference type="Proteomes" id="UP000198649">
    <property type="component" value="Unassembled WGS sequence"/>
</dbReference>
<dbReference type="RefSeq" id="WP_091117409.1">
    <property type="nucleotide sequence ID" value="NZ_BKAF01000040.1"/>
</dbReference>
<protein>
    <recommendedName>
        <fullName evidence="3">Antitoxin Xre/MbcA/ParS-like toxin-binding domain-containing protein</fullName>
    </recommendedName>
</protein>
<dbReference type="EMBL" id="FOQG01000028">
    <property type="protein sequence ID" value="SFJ38133.1"/>
    <property type="molecule type" value="Genomic_DNA"/>
</dbReference>
<sequence length="215" mass="23011">MSGHDAPLSERLASWLEDLDLTGQLTAAGLPTFVRDAPDGLAVWTDPLTGSPLAADQLEQLDRLLREEGTEPEHAVPVALVLMARQARLREELLASPWLGYEALAQVRGASVNATRFAVHKAAGEHRLLVVATELRTVVPAFQLDATGQSRPDLAGVLAPLLAAGMDPWRAWAWLTQPAALLGGLVPEQAVLDAEDAALVRHAAVRLAERVTARP</sequence>
<reference evidence="1 2" key="1">
    <citation type="submission" date="2016-10" db="EMBL/GenBank/DDBJ databases">
        <authorList>
            <person name="de Groot N.N."/>
        </authorList>
    </citation>
    <scope>NUCLEOTIDE SEQUENCE [LARGE SCALE GENOMIC DNA]</scope>
    <source>
        <strain evidence="1 2">CGMCC 1.11156</strain>
    </source>
</reference>
<dbReference type="OrthoDB" id="4801736at2"/>